<sequence length="126" mass="14467">MAGILRCDVDPDILAETHPMTWLQKESRRRIWFATNLEEMWNTTFHERPSTLTEMDYIELDPSRRPATKVKPFASETQWRSVRTLDGYPDPNFTEPTSGIDHGTFVNILSGVLIKCLSICGPISRL</sequence>
<proteinExistence type="predicted"/>
<evidence type="ECO:0000313" key="1">
    <source>
        <dbReference type="EMBL" id="KAJ3033228.1"/>
    </source>
</evidence>
<dbReference type="Proteomes" id="UP001212841">
    <property type="component" value="Unassembled WGS sequence"/>
</dbReference>
<organism evidence="1 2">
    <name type="scientific">Rhizophlyctis rosea</name>
    <dbReference type="NCBI Taxonomy" id="64517"/>
    <lineage>
        <taxon>Eukaryota</taxon>
        <taxon>Fungi</taxon>
        <taxon>Fungi incertae sedis</taxon>
        <taxon>Chytridiomycota</taxon>
        <taxon>Chytridiomycota incertae sedis</taxon>
        <taxon>Chytridiomycetes</taxon>
        <taxon>Rhizophlyctidales</taxon>
        <taxon>Rhizophlyctidaceae</taxon>
        <taxon>Rhizophlyctis</taxon>
    </lineage>
</organism>
<comment type="caution">
    <text evidence="1">The sequence shown here is derived from an EMBL/GenBank/DDBJ whole genome shotgun (WGS) entry which is preliminary data.</text>
</comment>
<dbReference type="EMBL" id="JADGJD010002323">
    <property type="protein sequence ID" value="KAJ3033228.1"/>
    <property type="molecule type" value="Genomic_DNA"/>
</dbReference>
<protein>
    <submittedName>
        <fullName evidence="1">Uncharacterized protein</fullName>
    </submittedName>
</protein>
<gene>
    <name evidence="1" type="ORF">HK097_004933</name>
</gene>
<feature type="non-terminal residue" evidence="1">
    <location>
        <position position="126"/>
    </location>
</feature>
<name>A0AAD5S0Y9_9FUNG</name>
<keyword evidence="2" id="KW-1185">Reference proteome</keyword>
<reference evidence="1" key="1">
    <citation type="submission" date="2020-05" db="EMBL/GenBank/DDBJ databases">
        <title>Phylogenomic resolution of chytrid fungi.</title>
        <authorList>
            <person name="Stajich J.E."/>
            <person name="Amses K."/>
            <person name="Simmons R."/>
            <person name="Seto K."/>
            <person name="Myers J."/>
            <person name="Bonds A."/>
            <person name="Quandt C.A."/>
            <person name="Barry K."/>
            <person name="Liu P."/>
            <person name="Grigoriev I."/>
            <person name="Longcore J.E."/>
            <person name="James T.Y."/>
        </authorList>
    </citation>
    <scope>NUCLEOTIDE SEQUENCE</scope>
    <source>
        <strain evidence="1">JEL0318</strain>
    </source>
</reference>
<dbReference type="AlphaFoldDB" id="A0AAD5S0Y9"/>
<evidence type="ECO:0000313" key="2">
    <source>
        <dbReference type="Proteomes" id="UP001212841"/>
    </source>
</evidence>
<accession>A0AAD5S0Y9</accession>